<feature type="domain" description="Lysozyme inhibitor LprI-like N-terminal" evidence="2">
    <location>
        <begin position="22"/>
        <end position="122"/>
    </location>
</feature>
<accession>A0ABU8QGF9</accession>
<feature type="chain" id="PRO_5047456860" evidence="1">
    <location>
        <begin position="20"/>
        <end position="129"/>
    </location>
</feature>
<proteinExistence type="predicted"/>
<feature type="signal peptide" evidence="1">
    <location>
        <begin position="1"/>
        <end position="19"/>
    </location>
</feature>
<evidence type="ECO:0000256" key="1">
    <source>
        <dbReference type="SAM" id="SignalP"/>
    </source>
</evidence>
<dbReference type="RefSeq" id="WP_339403405.1">
    <property type="nucleotide sequence ID" value="NZ_JBBGAZ010000004.1"/>
</dbReference>
<dbReference type="EMBL" id="JBBGAZ010000004">
    <property type="protein sequence ID" value="MEJ5218507.1"/>
    <property type="molecule type" value="Genomic_DNA"/>
</dbReference>
<keyword evidence="4" id="KW-1185">Reference proteome</keyword>
<dbReference type="Gene3D" id="1.20.1270.180">
    <property type="match status" value="1"/>
</dbReference>
<dbReference type="Proteomes" id="UP001368270">
    <property type="component" value="Unassembled WGS sequence"/>
</dbReference>
<dbReference type="Pfam" id="PF07007">
    <property type="entry name" value="LprI"/>
    <property type="match status" value="1"/>
</dbReference>
<gene>
    <name evidence="3" type="ORF">WG622_09665</name>
</gene>
<dbReference type="PANTHER" id="PTHR39176:SF1">
    <property type="entry name" value="PERIPLASMIC PROTEIN"/>
    <property type="match status" value="1"/>
</dbReference>
<keyword evidence="1" id="KW-0732">Signal</keyword>
<name>A0ABU8QGF9_9RHOB</name>
<organism evidence="3 4">
    <name type="scientific">Cognatishimia coralii</name>
    <dbReference type="NCBI Taxonomy" id="3083254"/>
    <lineage>
        <taxon>Bacteria</taxon>
        <taxon>Pseudomonadati</taxon>
        <taxon>Pseudomonadota</taxon>
        <taxon>Alphaproteobacteria</taxon>
        <taxon>Rhodobacterales</taxon>
        <taxon>Paracoccaceae</taxon>
        <taxon>Cognatishimia</taxon>
    </lineage>
</organism>
<evidence type="ECO:0000259" key="2">
    <source>
        <dbReference type="Pfam" id="PF07007"/>
    </source>
</evidence>
<sequence length="129" mass="14489">MRKILIALGLLASPLAAQEVDCTNATTQMEMNFCAAQFYGYADEDLNLAYKLAMAQAKEMDKYIAADELPSATMLRDAQRAWITYRDLACAAESTLVRGGSMEPLMYYSCMERETRSRTESLRIFGETN</sequence>
<evidence type="ECO:0000313" key="3">
    <source>
        <dbReference type="EMBL" id="MEJ5218507.1"/>
    </source>
</evidence>
<comment type="caution">
    <text evidence="3">The sequence shown here is derived from an EMBL/GenBank/DDBJ whole genome shotgun (WGS) entry which is preliminary data.</text>
</comment>
<protein>
    <submittedName>
        <fullName evidence="3">Lysozyme inhibitor LprI family protein</fullName>
    </submittedName>
</protein>
<dbReference type="InterPro" id="IPR009739">
    <property type="entry name" value="LprI-like_N"/>
</dbReference>
<evidence type="ECO:0000313" key="4">
    <source>
        <dbReference type="Proteomes" id="UP001368270"/>
    </source>
</evidence>
<reference evidence="3 4" key="1">
    <citation type="submission" date="2024-03" db="EMBL/GenBank/DDBJ databases">
        <title>Cognatishimia coralii sp. nov., a marine bacterium isolated from coral surrounding seawater.</title>
        <authorList>
            <person name="Liu X."/>
            <person name="Liu S."/>
            <person name="Sun H."/>
            <person name="Zhang Y."/>
        </authorList>
    </citation>
    <scope>NUCLEOTIDE SEQUENCE [LARGE SCALE GENOMIC DNA]</scope>
    <source>
        <strain evidence="3 4">D5M38</strain>
    </source>
</reference>
<dbReference type="PANTHER" id="PTHR39176">
    <property type="entry name" value="PERIPLASMIC PROTEIN-RELATED"/>
    <property type="match status" value="1"/>
</dbReference>